<accession>A0A411A2R2</accession>
<sequence>MTRKTNWLLYGMFLLLVCGMGYLAYSKFQEFDKARQGFLEKQAELKKEEIRQSESGGAAENHAFFEAFLNYSDIDKRYEAVKKYTTEKGFDYAFPSRSDKKHSISVQSKLRSLESYSKPIDDSTELFLNIVEVSTTANSVTSHQVLIVQTKMKKEKNKWLVDDVQVKGNG</sequence>
<evidence type="ECO:0000313" key="2">
    <source>
        <dbReference type="Proteomes" id="UP000587477"/>
    </source>
</evidence>
<dbReference type="EMBL" id="CP063687">
    <property type="protein sequence ID" value="QOY26205.1"/>
    <property type="molecule type" value="Genomic_DNA"/>
</dbReference>
<reference evidence="2" key="1">
    <citation type="submission" date="2020-10" db="EMBL/GenBank/DDBJ databases">
        <title>Complete genome sequence of Bacillus velezensis NST6.</title>
        <authorList>
            <person name="Choi J."/>
        </authorList>
    </citation>
    <scope>NUCLEOTIDE SEQUENCE [LARGE SCALE GENOMIC DNA]</scope>
    <source>
        <strain evidence="2">NST6</strain>
    </source>
</reference>
<dbReference type="Proteomes" id="UP000587477">
    <property type="component" value="Chromosome"/>
</dbReference>
<evidence type="ECO:0000313" key="1">
    <source>
        <dbReference type="EMBL" id="QOY26205.1"/>
    </source>
</evidence>
<dbReference type="AlphaFoldDB" id="A0A411A2R2"/>
<organism evidence="1 2">
    <name type="scientific">Bacillus velezensis</name>
    <dbReference type="NCBI Taxonomy" id="492670"/>
    <lineage>
        <taxon>Bacteria</taxon>
        <taxon>Bacillati</taxon>
        <taxon>Bacillota</taxon>
        <taxon>Bacilli</taxon>
        <taxon>Bacillales</taxon>
        <taxon>Bacillaceae</taxon>
        <taxon>Bacillus</taxon>
        <taxon>Bacillus amyloliquefaciens group</taxon>
    </lineage>
</organism>
<gene>
    <name evidence="1" type="ORF">BACVE_001161</name>
</gene>
<name>A0A411A2R2_BACVE</name>
<protein>
    <submittedName>
        <fullName evidence="1">Uncharacterized protein</fullName>
    </submittedName>
</protein>
<proteinExistence type="predicted"/>